<feature type="domain" description="ABC transmembrane type-2" evidence="7">
    <location>
        <begin position="24"/>
        <end position="254"/>
    </location>
</feature>
<dbReference type="PIRSF" id="PIRSF006648">
    <property type="entry name" value="DrrB"/>
    <property type="match status" value="1"/>
</dbReference>
<evidence type="ECO:0000256" key="1">
    <source>
        <dbReference type="ARBA" id="ARBA00004141"/>
    </source>
</evidence>
<feature type="transmembrane region" description="Helical" evidence="6">
    <location>
        <begin position="141"/>
        <end position="165"/>
    </location>
</feature>
<reference evidence="8 9" key="1">
    <citation type="submission" date="2018-08" db="EMBL/GenBank/DDBJ databases">
        <title>Sequencing the genomes of 1000 actinobacteria strains.</title>
        <authorList>
            <person name="Klenk H.-P."/>
        </authorList>
    </citation>
    <scope>NUCLEOTIDE SEQUENCE [LARGE SCALE GENOMIC DNA]</scope>
    <source>
        <strain evidence="8 9">DSM 22891</strain>
    </source>
</reference>
<dbReference type="InterPro" id="IPR013525">
    <property type="entry name" value="ABC2_TM"/>
</dbReference>
<dbReference type="Proteomes" id="UP000256485">
    <property type="component" value="Unassembled WGS sequence"/>
</dbReference>
<keyword evidence="6" id="KW-1003">Cell membrane</keyword>
<dbReference type="InterPro" id="IPR051784">
    <property type="entry name" value="Nod_factor_ABC_transporter"/>
</dbReference>
<dbReference type="GO" id="GO:0046677">
    <property type="term" value="P:response to antibiotic"/>
    <property type="evidence" value="ECO:0007669"/>
    <property type="project" value="UniProtKB-KW"/>
</dbReference>
<evidence type="ECO:0000256" key="5">
    <source>
        <dbReference type="ARBA" id="ARBA00023251"/>
    </source>
</evidence>
<evidence type="ECO:0000313" key="8">
    <source>
        <dbReference type="EMBL" id="REF35551.1"/>
    </source>
</evidence>
<feature type="transmembrane region" description="Helical" evidence="6">
    <location>
        <begin position="226"/>
        <end position="247"/>
    </location>
</feature>
<accession>A0A3D9VDZ7</accession>
<comment type="caution">
    <text evidence="8">The sequence shown here is derived from an EMBL/GenBank/DDBJ whole genome shotgun (WGS) entry which is preliminary data.</text>
</comment>
<feature type="transmembrane region" description="Helical" evidence="6">
    <location>
        <begin position="56"/>
        <end position="83"/>
    </location>
</feature>
<evidence type="ECO:0000256" key="6">
    <source>
        <dbReference type="RuleBase" id="RU361157"/>
    </source>
</evidence>
<evidence type="ECO:0000259" key="7">
    <source>
        <dbReference type="PROSITE" id="PS51012"/>
    </source>
</evidence>
<keyword evidence="6" id="KW-0813">Transport</keyword>
<comment type="similarity">
    <text evidence="6">Belongs to the ABC-2 integral membrane protein family.</text>
</comment>
<dbReference type="PROSITE" id="PS51012">
    <property type="entry name" value="ABC_TM2"/>
    <property type="match status" value="1"/>
</dbReference>
<feature type="transmembrane region" description="Helical" evidence="6">
    <location>
        <begin position="24"/>
        <end position="44"/>
    </location>
</feature>
<proteinExistence type="inferred from homology"/>
<keyword evidence="2 6" id="KW-0812">Transmembrane</keyword>
<dbReference type="PANTHER" id="PTHR43229">
    <property type="entry name" value="NODULATION PROTEIN J"/>
    <property type="match status" value="1"/>
</dbReference>
<dbReference type="InterPro" id="IPR047817">
    <property type="entry name" value="ABC2_TM_bact-type"/>
</dbReference>
<evidence type="ECO:0000313" key="9">
    <source>
        <dbReference type="Proteomes" id="UP000256485"/>
    </source>
</evidence>
<sequence>MSAVLVQAGNLTLRELRALARQPFYVAVSLVQPLIWLLLFGQLFTSVAELPGFGGASYITFLTPGVVAMTALFTSGWSGMGFIDDMDRGVMNRLLVSPARRGAIVVGKLAHLAVTLTIQALIVIGVGLVAGARYPGGAPGVLVTVLVTVLLAVGFGSFSNAVALMVRSRESLIGIAQFLTLPLSFLSTAIMAEEAAPGWIRTVARVNPVNWAVSASRDALSADPDWAAVLTNCGLLLVLAIVLAFLATRAFRAYQRSV</sequence>
<feature type="transmembrane region" description="Helical" evidence="6">
    <location>
        <begin position="172"/>
        <end position="192"/>
    </location>
</feature>
<evidence type="ECO:0000256" key="3">
    <source>
        <dbReference type="ARBA" id="ARBA00022989"/>
    </source>
</evidence>
<dbReference type="OrthoDB" id="9255971at2"/>
<keyword evidence="3 6" id="KW-1133">Transmembrane helix</keyword>
<dbReference type="InterPro" id="IPR000412">
    <property type="entry name" value="ABC_2_transport"/>
</dbReference>
<gene>
    <name evidence="8" type="ORF">DFJ64_0932</name>
</gene>
<dbReference type="RefSeq" id="WP_115849318.1">
    <property type="nucleotide sequence ID" value="NZ_QTUC01000001.1"/>
</dbReference>
<comment type="subcellular location">
    <subcellularLocation>
        <location evidence="6">Cell membrane</location>
        <topology evidence="6">Multi-pass membrane protein</topology>
    </subcellularLocation>
    <subcellularLocation>
        <location evidence="1">Membrane</location>
        <topology evidence="1">Multi-pass membrane protein</topology>
    </subcellularLocation>
</comment>
<dbReference type="GO" id="GO:0140359">
    <property type="term" value="F:ABC-type transporter activity"/>
    <property type="evidence" value="ECO:0007669"/>
    <property type="project" value="InterPro"/>
</dbReference>
<evidence type="ECO:0000256" key="2">
    <source>
        <dbReference type="ARBA" id="ARBA00022692"/>
    </source>
</evidence>
<dbReference type="GO" id="GO:0043190">
    <property type="term" value="C:ATP-binding cassette (ABC) transporter complex"/>
    <property type="evidence" value="ECO:0007669"/>
    <property type="project" value="InterPro"/>
</dbReference>
<feature type="transmembrane region" description="Helical" evidence="6">
    <location>
        <begin position="104"/>
        <end position="129"/>
    </location>
</feature>
<organism evidence="8 9">
    <name type="scientific">Thermasporomyces composti</name>
    <dbReference type="NCBI Taxonomy" id="696763"/>
    <lineage>
        <taxon>Bacteria</taxon>
        <taxon>Bacillati</taxon>
        <taxon>Actinomycetota</taxon>
        <taxon>Actinomycetes</taxon>
        <taxon>Propionibacteriales</taxon>
        <taxon>Nocardioidaceae</taxon>
        <taxon>Thermasporomyces</taxon>
    </lineage>
</organism>
<name>A0A3D9VDZ7_THECX</name>
<keyword evidence="9" id="KW-1185">Reference proteome</keyword>
<dbReference type="Pfam" id="PF01061">
    <property type="entry name" value="ABC2_membrane"/>
    <property type="match status" value="1"/>
</dbReference>
<keyword evidence="5" id="KW-0046">Antibiotic resistance</keyword>
<keyword evidence="4 6" id="KW-0472">Membrane</keyword>
<dbReference type="PANTHER" id="PTHR43229:SF2">
    <property type="entry name" value="NODULATION PROTEIN J"/>
    <property type="match status" value="1"/>
</dbReference>
<dbReference type="EMBL" id="QTUC01000001">
    <property type="protein sequence ID" value="REF35551.1"/>
    <property type="molecule type" value="Genomic_DNA"/>
</dbReference>
<evidence type="ECO:0000256" key="4">
    <source>
        <dbReference type="ARBA" id="ARBA00023136"/>
    </source>
</evidence>
<dbReference type="AlphaFoldDB" id="A0A3D9VDZ7"/>
<protein>
    <recommendedName>
        <fullName evidence="6">Transport permease protein</fullName>
    </recommendedName>
</protein>